<evidence type="ECO:0000313" key="7">
    <source>
        <dbReference type="WBParaSite" id="L893_g31309.t1"/>
    </source>
</evidence>
<sequence>MNDYFLRLGRRRYDYNPDVHGVFLDKLVSEEFWGVQVADPARHFILIALLKHQWSSCAFHPSVSSEHLAVLGDEDGNIGVVDVRKASQSSEYTVDDDDYLCPSWLVKSRKFTGTSTNERRLDFRGHDAVVMDVTFLAEDSRRFVSVSGDETVKVWDSETSQELFCLTGHTKTVRGLASWKNNPHSFATGGRDGTICVWDIREAPGDHCIAKEPSDTILEAHMQTSAHADVGLPPKTPTRKRPAQIQTMPNVTSLVYIDDSLLVSGSSTVESGLGVWDLRCSGQLLAKPLRVYKFPSSKLGRGKGIASLCIDRNRFGLYAAATDGSVHEFLLNDLKWRSEFDGSLTRMVVPRTNVRRNRAVNARREFTGWSKNGFYAQLAASPITDHIMCSYGDGLIRIWNTKETSPKISPSHSLPGHSGEVTALSWSSTGNGEVTALSWSSTGKYVLAVDDRKPVLWSCCSESSEVRTPSDGSRRCTVQRHEKPVHGTNEFLMGRLRISQSPPRTKRKQAFSSPFKNGTRSPRAKHMKFSPSKSHSNACRTLSFSTPSSPSVTSESPKPVRTPKRSLLDYFSSPRTPKTRL</sequence>
<dbReference type="PROSITE" id="PS50082">
    <property type="entry name" value="WD_REPEATS_2"/>
    <property type="match status" value="2"/>
</dbReference>
<keyword evidence="2" id="KW-0833">Ubl conjugation pathway</keyword>
<evidence type="ECO:0000313" key="6">
    <source>
        <dbReference type="Proteomes" id="UP000095287"/>
    </source>
</evidence>
<evidence type="ECO:0000256" key="2">
    <source>
        <dbReference type="ARBA" id="ARBA00022786"/>
    </source>
</evidence>
<comment type="similarity">
    <text evidence="3">Belongs to the WD repeat cdt2 family.</text>
</comment>
<dbReference type="GO" id="GO:0007095">
    <property type="term" value="P:mitotic G2 DNA damage checkpoint signaling"/>
    <property type="evidence" value="ECO:0007669"/>
    <property type="project" value="TreeGrafter"/>
</dbReference>
<dbReference type="SMART" id="SM00320">
    <property type="entry name" value="WD40"/>
    <property type="match status" value="7"/>
</dbReference>
<feature type="repeat" description="WD" evidence="4">
    <location>
        <begin position="123"/>
        <end position="165"/>
    </location>
</feature>
<keyword evidence="6" id="KW-1185">Reference proteome</keyword>
<evidence type="ECO:0000256" key="4">
    <source>
        <dbReference type="PROSITE-ProRule" id="PRU00221"/>
    </source>
</evidence>
<keyword evidence="4" id="KW-0853">WD repeat</keyword>
<feature type="repeat" description="WD" evidence="4">
    <location>
        <begin position="166"/>
        <end position="201"/>
    </location>
</feature>
<proteinExistence type="inferred from homology"/>
<organism evidence="6 7">
    <name type="scientific">Steinernema glaseri</name>
    <dbReference type="NCBI Taxonomy" id="37863"/>
    <lineage>
        <taxon>Eukaryota</taxon>
        <taxon>Metazoa</taxon>
        <taxon>Ecdysozoa</taxon>
        <taxon>Nematoda</taxon>
        <taxon>Chromadorea</taxon>
        <taxon>Rhabditida</taxon>
        <taxon>Tylenchina</taxon>
        <taxon>Panagrolaimomorpha</taxon>
        <taxon>Strongyloidoidea</taxon>
        <taxon>Steinernematidae</taxon>
        <taxon>Steinernema</taxon>
    </lineage>
</organism>
<evidence type="ECO:0000256" key="3">
    <source>
        <dbReference type="ARBA" id="ARBA00038344"/>
    </source>
</evidence>
<dbReference type="InterPro" id="IPR051865">
    <property type="entry name" value="WD-repeat_CDT2_adapter"/>
</dbReference>
<feature type="compositionally biased region" description="Low complexity" evidence="5">
    <location>
        <begin position="541"/>
        <end position="557"/>
    </location>
</feature>
<evidence type="ECO:0000256" key="5">
    <source>
        <dbReference type="SAM" id="MobiDB-lite"/>
    </source>
</evidence>
<dbReference type="Proteomes" id="UP000095287">
    <property type="component" value="Unplaced"/>
</dbReference>
<protein>
    <submittedName>
        <fullName evidence="7">WD_REPEATS_REGION domain-containing protein</fullName>
    </submittedName>
</protein>
<feature type="region of interest" description="Disordered" evidence="5">
    <location>
        <begin position="463"/>
        <end position="482"/>
    </location>
</feature>
<accession>A0A1I7ZYY2</accession>
<dbReference type="PANTHER" id="PTHR22852">
    <property type="entry name" value="LETHAL 2 DENTICLELESS PROTEIN RETINOIC ACID-REGULATED NUCLEAR MATRIX-ASSOCIATED PROTEIN"/>
    <property type="match status" value="1"/>
</dbReference>
<dbReference type="SUPFAM" id="SSF50978">
    <property type="entry name" value="WD40 repeat-like"/>
    <property type="match status" value="1"/>
</dbReference>
<dbReference type="GO" id="GO:0030674">
    <property type="term" value="F:protein-macromolecule adaptor activity"/>
    <property type="evidence" value="ECO:0007669"/>
    <property type="project" value="TreeGrafter"/>
</dbReference>
<feature type="compositionally biased region" description="Polar residues" evidence="5">
    <location>
        <begin position="531"/>
        <end position="540"/>
    </location>
</feature>
<dbReference type="InterPro" id="IPR036322">
    <property type="entry name" value="WD40_repeat_dom_sf"/>
</dbReference>
<dbReference type="PROSITE" id="PS50294">
    <property type="entry name" value="WD_REPEATS_REGION"/>
    <property type="match status" value="2"/>
</dbReference>
<dbReference type="InterPro" id="IPR015943">
    <property type="entry name" value="WD40/YVTN_repeat-like_dom_sf"/>
</dbReference>
<evidence type="ECO:0000256" key="1">
    <source>
        <dbReference type="ARBA" id="ARBA00004906"/>
    </source>
</evidence>
<dbReference type="PANTHER" id="PTHR22852:SF0">
    <property type="entry name" value="DENTICLELESS PROTEIN HOMOLOG"/>
    <property type="match status" value="1"/>
</dbReference>
<name>A0A1I7ZYY2_9BILA</name>
<dbReference type="GO" id="GO:0043161">
    <property type="term" value="P:proteasome-mediated ubiquitin-dependent protein catabolic process"/>
    <property type="evidence" value="ECO:0007669"/>
    <property type="project" value="TreeGrafter"/>
</dbReference>
<feature type="region of interest" description="Disordered" evidence="5">
    <location>
        <begin position="487"/>
        <end position="581"/>
    </location>
</feature>
<dbReference type="InterPro" id="IPR001680">
    <property type="entry name" value="WD40_rpt"/>
</dbReference>
<dbReference type="GO" id="GO:0005634">
    <property type="term" value="C:nucleus"/>
    <property type="evidence" value="ECO:0007669"/>
    <property type="project" value="TreeGrafter"/>
</dbReference>
<dbReference type="Pfam" id="PF00400">
    <property type="entry name" value="WD40"/>
    <property type="match status" value="3"/>
</dbReference>
<feature type="compositionally biased region" description="Polar residues" evidence="5">
    <location>
        <begin position="510"/>
        <end position="520"/>
    </location>
</feature>
<dbReference type="Gene3D" id="2.130.10.10">
    <property type="entry name" value="YVTN repeat-like/Quinoprotein amine dehydrogenase"/>
    <property type="match status" value="2"/>
</dbReference>
<comment type="pathway">
    <text evidence="1">Protein modification; protein ubiquitination.</text>
</comment>
<dbReference type="WBParaSite" id="L893_g31309.t1">
    <property type="protein sequence ID" value="L893_g31309.t1"/>
    <property type="gene ID" value="L893_g31309"/>
</dbReference>
<dbReference type="AlphaFoldDB" id="A0A1I7ZYY2"/>
<reference evidence="7" key="1">
    <citation type="submission" date="2016-11" db="UniProtKB">
        <authorList>
            <consortium name="WormBaseParasite"/>
        </authorList>
    </citation>
    <scope>IDENTIFICATION</scope>
</reference>